<protein>
    <submittedName>
        <fullName evidence="3">PAS domain S-box protein</fullName>
    </submittedName>
</protein>
<dbReference type="Pfam" id="PF13426">
    <property type="entry name" value="PAS_9"/>
    <property type="match status" value="1"/>
</dbReference>
<dbReference type="Gene3D" id="3.30.450.20">
    <property type="entry name" value="PAS domain"/>
    <property type="match status" value="1"/>
</dbReference>
<evidence type="ECO:0000259" key="2">
    <source>
        <dbReference type="PROSITE" id="PS50113"/>
    </source>
</evidence>
<dbReference type="AlphaFoldDB" id="A0A3R5UVL1"/>
<sequence>MKDIIFQMAEKTDDGIMYVTADGRIAYWNNGCERIFGFTAAEAAGANLDLIIPEKHRNRHWEGFNKVLETGRTAYSGRMLKVPAIRKDGAKLIIEFSMQLIEQDGKNAGFTAIIRDVTLR</sequence>
<dbReference type="PROSITE" id="PS50112">
    <property type="entry name" value="PAS"/>
    <property type="match status" value="1"/>
</dbReference>
<dbReference type="CDD" id="cd00130">
    <property type="entry name" value="PAS"/>
    <property type="match status" value="1"/>
</dbReference>
<dbReference type="KEGG" id="gtl:EP073_10240"/>
<dbReference type="Proteomes" id="UP000287502">
    <property type="component" value="Chromosome"/>
</dbReference>
<keyword evidence="4" id="KW-1185">Reference proteome</keyword>
<name>A0A3R5UVL1_9BACT</name>
<proteinExistence type="predicted"/>
<reference evidence="3 4" key="1">
    <citation type="submission" date="2019-01" db="EMBL/GenBank/DDBJ databases">
        <title>Geovibrio thiophilus DSM 11263, complete genome.</title>
        <authorList>
            <person name="Spring S."/>
            <person name="Bunk B."/>
            <person name="Sproer C."/>
        </authorList>
    </citation>
    <scope>NUCLEOTIDE SEQUENCE [LARGE SCALE GENOMIC DNA]</scope>
    <source>
        <strain evidence="3 4">DSM 11263</strain>
    </source>
</reference>
<dbReference type="InterPro" id="IPR035965">
    <property type="entry name" value="PAS-like_dom_sf"/>
</dbReference>
<organism evidence="3 4">
    <name type="scientific">Geovibrio thiophilus</name>
    <dbReference type="NCBI Taxonomy" id="139438"/>
    <lineage>
        <taxon>Bacteria</taxon>
        <taxon>Pseudomonadati</taxon>
        <taxon>Deferribacterota</taxon>
        <taxon>Deferribacteres</taxon>
        <taxon>Deferribacterales</taxon>
        <taxon>Geovibrionaceae</taxon>
        <taxon>Geovibrio</taxon>
    </lineage>
</organism>
<feature type="domain" description="PAS" evidence="1">
    <location>
        <begin position="1"/>
        <end position="71"/>
    </location>
</feature>
<dbReference type="PROSITE" id="PS50113">
    <property type="entry name" value="PAC"/>
    <property type="match status" value="1"/>
</dbReference>
<gene>
    <name evidence="3" type="ORF">EP073_10240</name>
</gene>
<dbReference type="SMART" id="SM00091">
    <property type="entry name" value="PAS"/>
    <property type="match status" value="1"/>
</dbReference>
<evidence type="ECO:0000313" key="4">
    <source>
        <dbReference type="Proteomes" id="UP000287502"/>
    </source>
</evidence>
<dbReference type="InterPro" id="IPR000014">
    <property type="entry name" value="PAS"/>
</dbReference>
<dbReference type="SUPFAM" id="SSF55785">
    <property type="entry name" value="PYP-like sensor domain (PAS domain)"/>
    <property type="match status" value="1"/>
</dbReference>
<dbReference type="OrthoDB" id="3687827at2"/>
<dbReference type="NCBIfam" id="TIGR00229">
    <property type="entry name" value="sensory_box"/>
    <property type="match status" value="1"/>
</dbReference>
<feature type="domain" description="PAC" evidence="2">
    <location>
        <begin position="78"/>
        <end position="120"/>
    </location>
</feature>
<evidence type="ECO:0000313" key="3">
    <source>
        <dbReference type="EMBL" id="QAR33768.1"/>
    </source>
</evidence>
<dbReference type="RefSeq" id="WP_128467054.1">
    <property type="nucleotide sequence ID" value="NZ_CP035108.1"/>
</dbReference>
<dbReference type="EMBL" id="CP035108">
    <property type="protein sequence ID" value="QAR33768.1"/>
    <property type="molecule type" value="Genomic_DNA"/>
</dbReference>
<evidence type="ECO:0000259" key="1">
    <source>
        <dbReference type="PROSITE" id="PS50112"/>
    </source>
</evidence>
<dbReference type="InterPro" id="IPR000700">
    <property type="entry name" value="PAS-assoc_C"/>
</dbReference>
<accession>A0A3R5UVL1</accession>